<dbReference type="GO" id="GO:0015697">
    <property type="term" value="P:quaternary ammonium group transport"/>
    <property type="evidence" value="ECO:0007669"/>
    <property type="project" value="UniProtKB-ARBA"/>
</dbReference>
<dbReference type="GO" id="GO:0015419">
    <property type="term" value="F:ABC-type sulfate transporter activity"/>
    <property type="evidence" value="ECO:0007669"/>
    <property type="project" value="InterPro"/>
</dbReference>
<dbReference type="GO" id="GO:0005524">
    <property type="term" value="F:ATP binding"/>
    <property type="evidence" value="ECO:0007669"/>
    <property type="project" value="UniProtKB-KW"/>
</dbReference>
<evidence type="ECO:0000313" key="7">
    <source>
        <dbReference type="EMBL" id="AWC95674.1"/>
    </source>
</evidence>
<dbReference type="NCBIfam" id="TIGR00968">
    <property type="entry name" value="3a0106s01"/>
    <property type="match status" value="1"/>
</dbReference>
<dbReference type="GO" id="GO:0016887">
    <property type="term" value="F:ATP hydrolysis activity"/>
    <property type="evidence" value="ECO:0007669"/>
    <property type="project" value="InterPro"/>
</dbReference>
<protein>
    <submittedName>
        <fullName evidence="7">Sulfate ABC transporter ATP-binding protein</fullName>
    </submittedName>
</protein>
<gene>
    <name evidence="7" type="ORF">AM380_19560</name>
</gene>
<dbReference type="InterPro" id="IPR003593">
    <property type="entry name" value="AAA+_ATPase"/>
</dbReference>
<dbReference type="InterPro" id="IPR003439">
    <property type="entry name" value="ABC_transporter-like_ATP-bd"/>
</dbReference>
<dbReference type="PANTHER" id="PTHR42781">
    <property type="entry name" value="SPERMIDINE/PUTRESCINE IMPORT ATP-BINDING PROTEIN POTA"/>
    <property type="match status" value="1"/>
</dbReference>
<dbReference type="PANTHER" id="PTHR42781:SF4">
    <property type="entry name" value="SPERMIDINE_PUTRESCINE IMPORT ATP-BINDING PROTEIN POTA"/>
    <property type="match status" value="1"/>
</dbReference>
<dbReference type="EMBL" id="CP028956">
    <property type="protein sequence ID" value="AWC95674.1"/>
    <property type="molecule type" value="Genomic_DNA"/>
</dbReference>
<reference evidence="7 8" key="1">
    <citation type="submission" date="2018-04" db="EMBL/GenBank/DDBJ databases">
        <title>Whole genome sequencing of Morganella morganii AR_0133.</title>
        <authorList>
            <person name="Conlan S."/>
            <person name="Thomas P.J."/>
            <person name="Mullikin J."/>
            <person name="Frank K.M."/>
            <person name="Segre J.A."/>
        </authorList>
    </citation>
    <scope>NUCLEOTIDE SEQUENCE [LARGE SCALE GENOMIC DNA]</scope>
    <source>
        <strain evidence="7 8">AR_0133</strain>
    </source>
</reference>
<evidence type="ECO:0000256" key="3">
    <source>
        <dbReference type="ARBA" id="ARBA00022840"/>
    </source>
</evidence>
<dbReference type="SUPFAM" id="SSF52540">
    <property type="entry name" value="P-loop containing nucleoside triphosphate hydrolases"/>
    <property type="match status" value="1"/>
</dbReference>
<organism evidence="7 8">
    <name type="scientific">Morganella morganii</name>
    <name type="common">Proteus morganii</name>
    <dbReference type="NCBI Taxonomy" id="582"/>
    <lineage>
        <taxon>Bacteria</taxon>
        <taxon>Pseudomonadati</taxon>
        <taxon>Pseudomonadota</taxon>
        <taxon>Gammaproteobacteria</taxon>
        <taxon>Enterobacterales</taxon>
        <taxon>Morganellaceae</taxon>
        <taxon>Morganella</taxon>
    </lineage>
</organism>
<keyword evidence="2" id="KW-0547">Nucleotide-binding</keyword>
<evidence type="ECO:0000256" key="1">
    <source>
        <dbReference type="ARBA" id="ARBA00022448"/>
    </source>
</evidence>
<feature type="domain" description="ABC transporter" evidence="6">
    <location>
        <begin position="3"/>
        <end position="237"/>
    </location>
</feature>
<keyword evidence="4" id="KW-1278">Translocase</keyword>
<proteinExistence type="predicted"/>
<dbReference type="Pfam" id="PF00005">
    <property type="entry name" value="ABC_tran"/>
    <property type="match status" value="1"/>
</dbReference>
<evidence type="ECO:0000256" key="2">
    <source>
        <dbReference type="ARBA" id="ARBA00022741"/>
    </source>
</evidence>
<keyword evidence="1" id="KW-0813">Transport</keyword>
<dbReference type="PROSITE" id="PS50893">
    <property type="entry name" value="ABC_TRANSPORTER_2"/>
    <property type="match status" value="1"/>
</dbReference>
<evidence type="ECO:0000313" key="8">
    <source>
        <dbReference type="Proteomes" id="UP000244682"/>
    </source>
</evidence>
<dbReference type="InterPro" id="IPR027417">
    <property type="entry name" value="P-loop_NTPase"/>
</dbReference>
<sequence>MSIEIRHLTHHFGAEPVLQDISLSVADGEMVALLGPSGSGKTTLLRIIAGLTPHTAGELYISGKEVSGLAAGERRAGFVFQHYALFRHMTVFDNIAFGLTVLPRKTRPSKKEIRAKVMSLLEKIQMQHLAERYPAQLSGGQQQRVALARALAAEPQILLLDEPFGALDAGVRTELRRWLRQLHQSLGFTAVFVTHDQEEALEVADRIVVMRGGHIEQVAAPESLGNDDSNRFVTEFLGQINIFRGDIGADGGVRIGGVRIGGVRQPVAALTAGSGTVSVFVRPWSLTLQHTFSADAVAARVVTIRSHGHYRTAVVTTEAAEDEVTVILPPDTRAAAGDSVWLTIRELRLFRGEDELALLPQAQCA</sequence>
<name>A0AAU8ZRM5_MORMO</name>
<keyword evidence="3 7" id="KW-0067">ATP-binding</keyword>
<dbReference type="PROSITE" id="PS00211">
    <property type="entry name" value="ABC_TRANSPORTER_1"/>
    <property type="match status" value="1"/>
</dbReference>
<dbReference type="AlphaFoldDB" id="A0AAU8ZRM5"/>
<dbReference type="SUPFAM" id="SSF50331">
    <property type="entry name" value="MOP-like"/>
    <property type="match status" value="1"/>
</dbReference>
<evidence type="ECO:0000256" key="4">
    <source>
        <dbReference type="ARBA" id="ARBA00022967"/>
    </source>
</evidence>
<dbReference type="InterPro" id="IPR017871">
    <property type="entry name" value="ABC_transporter-like_CS"/>
</dbReference>
<dbReference type="InterPro" id="IPR005666">
    <property type="entry name" value="Sulph_transpt1"/>
</dbReference>
<dbReference type="Gene3D" id="3.40.50.300">
    <property type="entry name" value="P-loop containing nucleotide triphosphate hydrolases"/>
    <property type="match status" value="1"/>
</dbReference>
<evidence type="ECO:0000259" key="6">
    <source>
        <dbReference type="PROSITE" id="PS50893"/>
    </source>
</evidence>
<dbReference type="InterPro" id="IPR008995">
    <property type="entry name" value="Mo/tungstate-bd_C_term_dom"/>
</dbReference>
<dbReference type="FunFam" id="3.40.50.300:FF:000425">
    <property type="entry name" value="Probable ABC transporter, ATP-binding subunit"/>
    <property type="match status" value="1"/>
</dbReference>
<evidence type="ECO:0000256" key="5">
    <source>
        <dbReference type="ARBA" id="ARBA00023032"/>
    </source>
</evidence>
<dbReference type="InterPro" id="IPR050093">
    <property type="entry name" value="ABC_SmlMolc_Importer"/>
</dbReference>
<dbReference type="RefSeq" id="WP_108657374.1">
    <property type="nucleotide sequence ID" value="NZ_CP028956.1"/>
</dbReference>
<accession>A0AAU8ZRM5</accession>
<dbReference type="SMART" id="SM00382">
    <property type="entry name" value="AAA"/>
    <property type="match status" value="1"/>
</dbReference>
<dbReference type="GO" id="GO:0043190">
    <property type="term" value="C:ATP-binding cassette (ABC) transporter complex"/>
    <property type="evidence" value="ECO:0007669"/>
    <property type="project" value="InterPro"/>
</dbReference>
<dbReference type="Proteomes" id="UP000244682">
    <property type="component" value="Chromosome"/>
</dbReference>
<keyword evidence="5" id="KW-0764">Sulfate transport</keyword>